<dbReference type="EMBL" id="CYGY02000047">
    <property type="protein sequence ID" value="SIT45595.1"/>
    <property type="molecule type" value="Genomic_DNA"/>
</dbReference>
<feature type="domain" description="UspA" evidence="2">
    <location>
        <begin position="4"/>
        <end position="142"/>
    </location>
</feature>
<dbReference type="CDD" id="cd00293">
    <property type="entry name" value="USP-like"/>
    <property type="match status" value="1"/>
</dbReference>
<comment type="similarity">
    <text evidence="1">Belongs to the universal stress protein A family.</text>
</comment>
<evidence type="ECO:0000259" key="2">
    <source>
        <dbReference type="Pfam" id="PF00582"/>
    </source>
</evidence>
<name>A0A1N7SDW1_9BURK</name>
<dbReference type="PANTHER" id="PTHR46268:SF6">
    <property type="entry name" value="UNIVERSAL STRESS PROTEIN UP12"/>
    <property type="match status" value="1"/>
</dbReference>
<dbReference type="InterPro" id="IPR014729">
    <property type="entry name" value="Rossmann-like_a/b/a_fold"/>
</dbReference>
<accession>A0A1N7SDW1</accession>
<keyword evidence="4" id="KW-1185">Reference proteome</keyword>
<dbReference type="AlphaFoldDB" id="A0A1N7SDW1"/>
<sequence>MASFKRVLLCYDATREGRQALCEGAELARQSGAETHLLAVLDRLDLRYGADVIPGVPLGSAEQAAKEILDESVTRLREFGLEVTGHFVVGNPIDEIAHCCNELKPDLVVLGHHRRGMFARWWDGRDDKRLLDRLSCAVLVVHAQKEIEAEAVS</sequence>
<dbReference type="Proteomes" id="UP000195569">
    <property type="component" value="Unassembled WGS sequence"/>
</dbReference>
<comment type="caution">
    <text evidence="3">The sequence shown here is derived from an EMBL/GenBank/DDBJ whole genome shotgun (WGS) entry which is preliminary data.</text>
</comment>
<evidence type="ECO:0000313" key="4">
    <source>
        <dbReference type="Proteomes" id="UP000195569"/>
    </source>
</evidence>
<dbReference type="RefSeq" id="WP_087736730.1">
    <property type="nucleotide sequence ID" value="NZ_CYGY02000047.1"/>
</dbReference>
<evidence type="ECO:0000256" key="1">
    <source>
        <dbReference type="ARBA" id="ARBA00008791"/>
    </source>
</evidence>
<evidence type="ECO:0000313" key="3">
    <source>
        <dbReference type="EMBL" id="SIT45595.1"/>
    </source>
</evidence>
<dbReference type="Pfam" id="PF00582">
    <property type="entry name" value="Usp"/>
    <property type="match status" value="1"/>
</dbReference>
<dbReference type="InterPro" id="IPR006016">
    <property type="entry name" value="UspA"/>
</dbReference>
<dbReference type="Gene3D" id="3.40.50.620">
    <property type="entry name" value="HUPs"/>
    <property type="match status" value="1"/>
</dbReference>
<dbReference type="SUPFAM" id="SSF52402">
    <property type="entry name" value="Adenine nucleotide alpha hydrolases-like"/>
    <property type="match status" value="1"/>
</dbReference>
<reference evidence="3" key="1">
    <citation type="submission" date="2016-12" db="EMBL/GenBank/DDBJ databases">
        <authorList>
            <person name="Moulin L."/>
        </authorList>
    </citation>
    <scope>NUCLEOTIDE SEQUENCE [LARGE SCALE GENOMIC DNA]</scope>
    <source>
        <strain evidence="3">STM 7183</strain>
    </source>
</reference>
<gene>
    <name evidence="3" type="ORF">BN2476_470069</name>
</gene>
<protein>
    <submittedName>
        <fullName evidence="3">UspA domain-containing protein</fullName>
    </submittedName>
</protein>
<dbReference type="OrthoDB" id="8564780at2"/>
<proteinExistence type="inferred from homology"/>
<dbReference type="PANTHER" id="PTHR46268">
    <property type="entry name" value="STRESS RESPONSE PROTEIN NHAX"/>
    <property type="match status" value="1"/>
</dbReference>
<organism evidence="3 4">
    <name type="scientific">Paraburkholderia piptadeniae</name>
    <dbReference type="NCBI Taxonomy" id="1701573"/>
    <lineage>
        <taxon>Bacteria</taxon>
        <taxon>Pseudomonadati</taxon>
        <taxon>Pseudomonadota</taxon>
        <taxon>Betaproteobacteria</taxon>
        <taxon>Burkholderiales</taxon>
        <taxon>Burkholderiaceae</taxon>
        <taxon>Paraburkholderia</taxon>
    </lineage>
</organism>